<feature type="compositionally biased region" description="Basic residues" evidence="1">
    <location>
        <begin position="499"/>
        <end position="510"/>
    </location>
</feature>
<evidence type="ECO:0000313" key="2">
    <source>
        <dbReference type="EMBL" id="EDR08585.1"/>
    </source>
</evidence>
<dbReference type="AlphaFoldDB" id="B0D9I2"/>
<feature type="region of interest" description="Disordered" evidence="1">
    <location>
        <begin position="601"/>
        <end position="646"/>
    </location>
</feature>
<feature type="region of interest" description="Disordered" evidence="1">
    <location>
        <begin position="777"/>
        <end position="808"/>
    </location>
</feature>
<reference evidence="2 3" key="1">
    <citation type="journal article" date="2008" name="Nature">
        <title>The genome of Laccaria bicolor provides insights into mycorrhizal symbiosis.</title>
        <authorList>
            <person name="Martin F."/>
            <person name="Aerts A."/>
            <person name="Ahren D."/>
            <person name="Brun A."/>
            <person name="Danchin E.G.J."/>
            <person name="Duchaussoy F."/>
            <person name="Gibon J."/>
            <person name="Kohler A."/>
            <person name="Lindquist E."/>
            <person name="Pereda V."/>
            <person name="Salamov A."/>
            <person name="Shapiro H.J."/>
            <person name="Wuyts J."/>
            <person name="Blaudez D."/>
            <person name="Buee M."/>
            <person name="Brokstein P."/>
            <person name="Canbaeck B."/>
            <person name="Cohen D."/>
            <person name="Courty P.E."/>
            <person name="Coutinho P.M."/>
            <person name="Delaruelle C."/>
            <person name="Detter J.C."/>
            <person name="Deveau A."/>
            <person name="DiFazio S."/>
            <person name="Duplessis S."/>
            <person name="Fraissinet-Tachet L."/>
            <person name="Lucic E."/>
            <person name="Frey-Klett P."/>
            <person name="Fourrey C."/>
            <person name="Feussner I."/>
            <person name="Gay G."/>
            <person name="Grimwood J."/>
            <person name="Hoegger P.J."/>
            <person name="Jain P."/>
            <person name="Kilaru S."/>
            <person name="Labbe J."/>
            <person name="Lin Y.C."/>
            <person name="Legue V."/>
            <person name="Le Tacon F."/>
            <person name="Marmeisse R."/>
            <person name="Melayah D."/>
            <person name="Montanini B."/>
            <person name="Muratet M."/>
            <person name="Nehls U."/>
            <person name="Niculita-Hirzel H."/>
            <person name="Oudot-Le Secq M.P."/>
            <person name="Peter M."/>
            <person name="Quesneville H."/>
            <person name="Rajashekar B."/>
            <person name="Reich M."/>
            <person name="Rouhier N."/>
            <person name="Schmutz J."/>
            <person name="Yin T."/>
            <person name="Chalot M."/>
            <person name="Henrissat B."/>
            <person name="Kuees U."/>
            <person name="Lucas S."/>
            <person name="Van de Peer Y."/>
            <person name="Podila G.K."/>
            <person name="Polle A."/>
            <person name="Pukkila P.J."/>
            <person name="Richardson P.M."/>
            <person name="Rouze P."/>
            <person name="Sanders I.R."/>
            <person name="Stajich J.E."/>
            <person name="Tunlid A."/>
            <person name="Tuskan G."/>
            <person name="Grigoriev I.V."/>
        </authorList>
    </citation>
    <scope>NUCLEOTIDE SEQUENCE [LARGE SCALE GENOMIC DNA]</scope>
    <source>
        <strain evidence="3">S238N-H82 / ATCC MYA-4686</strain>
    </source>
</reference>
<dbReference type="HOGENOM" id="CLU_013293_0_0_1"/>
<evidence type="ECO:0000256" key="1">
    <source>
        <dbReference type="SAM" id="MobiDB-lite"/>
    </source>
</evidence>
<keyword evidence="3" id="KW-1185">Reference proteome</keyword>
<dbReference type="OrthoDB" id="3030607at2759"/>
<dbReference type="KEGG" id="lbc:LACBIDRAFT_326735"/>
<dbReference type="RefSeq" id="XP_001880810.1">
    <property type="nucleotide sequence ID" value="XM_001880775.1"/>
</dbReference>
<feature type="compositionally biased region" description="Polar residues" evidence="1">
    <location>
        <begin position="414"/>
        <end position="428"/>
    </location>
</feature>
<feature type="compositionally biased region" description="Pro residues" evidence="1">
    <location>
        <begin position="571"/>
        <end position="580"/>
    </location>
</feature>
<evidence type="ECO:0000313" key="3">
    <source>
        <dbReference type="Proteomes" id="UP000001194"/>
    </source>
</evidence>
<organism evidence="3">
    <name type="scientific">Laccaria bicolor (strain S238N-H82 / ATCC MYA-4686)</name>
    <name type="common">Bicoloured deceiver</name>
    <name type="synonym">Laccaria laccata var. bicolor</name>
    <dbReference type="NCBI Taxonomy" id="486041"/>
    <lineage>
        <taxon>Eukaryota</taxon>
        <taxon>Fungi</taxon>
        <taxon>Dikarya</taxon>
        <taxon>Basidiomycota</taxon>
        <taxon>Agaricomycotina</taxon>
        <taxon>Agaricomycetes</taxon>
        <taxon>Agaricomycetidae</taxon>
        <taxon>Agaricales</taxon>
        <taxon>Agaricineae</taxon>
        <taxon>Hydnangiaceae</taxon>
        <taxon>Laccaria</taxon>
    </lineage>
</organism>
<dbReference type="EMBL" id="DS547101">
    <property type="protein sequence ID" value="EDR08585.1"/>
    <property type="molecule type" value="Genomic_DNA"/>
</dbReference>
<feature type="compositionally biased region" description="Polar residues" evidence="1">
    <location>
        <begin position="396"/>
        <end position="408"/>
    </location>
</feature>
<feature type="region of interest" description="Disordered" evidence="1">
    <location>
        <begin position="312"/>
        <end position="332"/>
    </location>
</feature>
<feature type="region of interest" description="Disordered" evidence="1">
    <location>
        <begin position="389"/>
        <end position="428"/>
    </location>
</feature>
<dbReference type="Proteomes" id="UP000001194">
    <property type="component" value="Unassembled WGS sequence"/>
</dbReference>
<feature type="region of interest" description="Disordered" evidence="1">
    <location>
        <begin position="530"/>
        <end position="586"/>
    </location>
</feature>
<gene>
    <name evidence="2" type="ORF">LACBIDRAFT_326735</name>
</gene>
<feature type="compositionally biased region" description="Polar residues" evidence="1">
    <location>
        <begin position="530"/>
        <end position="548"/>
    </location>
</feature>
<sequence>MQPEDPGCPTTHAKYVVDDEPPAPLLYECALKFLHSSNIDCPLCTFNLYAGNAAIGLETITLPLRTSLSGHKSRVQPHARLHCSQYGRTTLKPSSIRHARKEATWSFTSLTTFESGNAFTLSTLSKAVKAAESGFVILLIRFQCSFSPLGSSLLWLAASDPVHLQILTCCLFVPAFSLDDTKQLSTGLTWWSSVFIRAYASSLPTSLGSSSLPGSGFTARSFLLFPPSFPGPILKRWSYPPPRPPHPHNLPRLIVLLGIVLPHTIIGGNAQLLEEALPHHDILQRELFGKNYSQKRMSHQFFSDDYLGDPVGLEGENPRLSGDPLQAPTSQGVAALSTLDDISSHFSPSSCSTPPPPRIFDSCDSFAQVERSGSLRKAVSIGNLGQRRGFKGAPLKTSSTTPQGSVLSLPSAKSVRSSGRMSPTTPRTPISSIVNLCTSFSPKSMRSSKQAPLEVYGQEDPFAVTAPSFYTLVSAGSTPPWNDDDLNLYLDQEKDKSLHKGGSRSRRSSNAHRIPGHVMKTTIYNVSVGPSLSTSRPLATPTLKTTSELPKPLDSSALPVTPSDVGVVLTPPSPPKPTRPPSSVSLSESLKVLIETGASFVDDDPFTGSQAPAPKSVVSTDVGDSSVYSARQERSRATMVQRSGKATLELMDPPRQSKAGFLGDEAISNERSLVTSKETQSKVKERDHRTTVKVKVTTLGESQGKVAGRGNPSPEVSGAKFDHHSNRPSPSSTRATSSSFPDSLKANVQSDTAVPTAKQNMSTKNIVIETSNGDTVASDTIKKKRRFSAPSAWPSPSKPPGGLSFKAKPASRVAMRDATNTSHSKATSCAGVVPRPVSWIHNLTLAQSGVKVKIIPPTPVLKGPKTFSAALDHSLLVVVDPDDDEAEEDIVHGDDAKQRRWSRGVAELVAIVNTFDLKTGQERAQLQHSVFPISSSEGSLLTKGTRDSLALFRSSVK</sequence>
<proteinExistence type="predicted"/>
<feature type="region of interest" description="Disordered" evidence="1">
    <location>
        <begin position="495"/>
        <end position="516"/>
    </location>
</feature>
<protein>
    <submittedName>
        <fullName evidence="2">Predicted protein</fullName>
    </submittedName>
</protein>
<feature type="compositionally biased region" description="Low complexity" evidence="1">
    <location>
        <begin position="727"/>
        <end position="739"/>
    </location>
</feature>
<accession>B0D9I2</accession>
<feature type="compositionally biased region" description="Basic and acidic residues" evidence="1">
    <location>
        <begin position="679"/>
        <end position="690"/>
    </location>
</feature>
<dbReference type="InParanoid" id="B0D9I2"/>
<feature type="region of interest" description="Disordered" evidence="1">
    <location>
        <begin position="698"/>
        <end position="743"/>
    </location>
</feature>
<dbReference type="GeneID" id="6076325"/>
<feature type="region of interest" description="Disordered" evidence="1">
    <location>
        <begin position="672"/>
        <end position="691"/>
    </location>
</feature>
<name>B0D9I2_LACBS</name>
<feature type="compositionally biased region" description="Low complexity" evidence="1">
    <location>
        <begin position="616"/>
        <end position="629"/>
    </location>
</feature>